<keyword evidence="2" id="KW-1185">Reference proteome</keyword>
<evidence type="ECO:0000313" key="1">
    <source>
        <dbReference type="EMBL" id="MFD2603507.1"/>
    </source>
</evidence>
<organism evidence="1 2">
    <name type="scientific">Flavobacterium suzhouense</name>
    <dbReference type="NCBI Taxonomy" id="1529638"/>
    <lineage>
        <taxon>Bacteria</taxon>
        <taxon>Pseudomonadati</taxon>
        <taxon>Bacteroidota</taxon>
        <taxon>Flavobacteriia</taxon>
        <taxon>Flavobacteriales</taxon>
        <taxon>Flavobacteriaceae</taxon>
        <taxon>Flavobacterium</taxon>
    </lineage>
</organism>
<gene>
    <name evidence="1" type="ORF">ACFSR3_15690</name>
</gene>
<dbReference type="RefSeq" id="WP_114756821.1">
    <property type="nucleotide sequence ID" value="NZ_JBHUMD010000029.1"/>
</dbReference>
<accession>A0ABW5NWN6</accession>
<comment type="caution">
    <text evidence="1">The sequence shown here is derived from an EMBL/GenBank/DDBJ whole genome shotgun (WGS) entry which is preliminary data.</text>
</comment>
<dbReference type="Proteomes" id="UP001597480">
    <property type="component" value="Unassembled WGS sequence"/>
</dbReference>
<name>A0ABW5NWN6_9FLAO</name>
<evidence type="ECO:0000313" key="2">
    <source>
        <dbReference type="Proteomes" id="UP001597480"/>
    </source>
</evidence>
<proteinExistence type="predicted"/>
<reference evidence="2" key="1">
    <citation type="journal article" date="2019" name="Int. J. Syst. Evol. Microbiol.">
        <title>The Global Catalogue of Microorganisms (GCM) 10K type strain sequencing project: providing services to taxonomists for standard genome sequencing and annotation.</title>
        <authorList>
            <consortium name="The Broad Institute Genomics Platform"/>
            <consortium name="The Broad Institute Genome Sequencing Center for Infectious Disease"/>
            <person name="Wu L."/>
            <person name="Ma J."/>
        </authorList>
    </citation>
    <scope>NUCLEOTIDE SEQUENCE [LARGE SCALE GENOMIC DNA]</scope>
    <source>
        <strain evidence="2">KCTC 42107</strain>
    </source>
</reference>
<dbReference type="EMBL" id="JBHUMD010000029">
    <property type="protein sequence ID" value="MFD2603507.1"/>
    <property type="molecule type" value="Genomic_DNA"/>
</dbReference>
<sequence length="84" mass="9342">MSEFVIIGDHISIATIRSYLFAKKIDQGDSLVLNAVDFEHILDEIRHSEESVDIPLNVLGVLLLKDTSGDIPIGKVQILKNEKL</sequence>
<protein>
    <submittedName>
        <fullName evidence="1">Uncharacterized protein</fullName>
    </submittedName>
</protein>